<comment type="caution">
    <text evidence="3">The sequence shown here is derived from an EMBL/GenBank/DDBJ whole genome shotgun (WGS) entry which is preliminary data.</text>
</comment>
<reference evidence="3 4" key="2">
    <citation type="submission" date="2019-01" db="EMBL/GenBank/DDBJ databases">
        <title>The Pseudomonas aeruginosa pan-genome provides new insights on its population structure, horizontal gene transfer and pathogenicity.</title>
        <authorList>
            <person name="Freschi L."/>
            <person name="Vincent A.T."/>
            <person name="Jeukens J."/>
            <person name="Emond-Rheault J.-G."/>
            <person name="Kukavica-Ibrulj I."/>
            <person name="Dupont M.-J."/>
            <person name="Charette S.J."/>
            <person name="Boyle B."/>
            <person name="Levesque R.C."/>
        </authorList>
    </citation>
    <scope>NUCLEOTIDE SEQUENCE [LARGE SCALE GENOMIC DNA]</scope>
    <source>
        <strain evidence="3 4">PA-W36</strain>
    </source>
</reference>
<proteinExistence type="predicted"/>
<dbReference type="Gene3D" id="3.40.50.720">
    <property type="entry name" value="NAD(P)-binding Rossmann-like Domain"/>
    <property type="match status" value="1"/>
</dbReference>
<dbReference type="SUPFAM" id="SSF69572">
    <property type="entry name" value="Activating enzymes of the ubiquitin-like proteins"/>
    <property type="match status" value="1"/>
</dbReference>
<name>A0A3E1MEZ6_PSEAI</name>
<dbReference type="Pfam" id="PF14464">
    <property type="entry name" value="Prok-JAB"/>
    <property type="match status" value="1"/>
</dbReference>
<dbReference type="GO" id="GO:0008641">
    <property type="term" value="F:ubiquitin-like modifier activating enzyme activity"/>
    <property type="evidence" value="ECO:0007669"/>
    <property type="project" value="InterPro"/>
</dbReference>
<feature type="domain" description="JAB" evidence="2">
    <location>
        <begin position="626"/>
        <end position="737"/>
    </location>
</feature>
<dbReference type="AlphaFoldDB" id="A0A3E1MEZ6"/>
<dbReference type="InterPro" id="IPR028090">
    <property type="entry name" value="JAB_dom_prok"/>
</dbReference>
<dbReference type="InterPro" id="IPR035985">
    <property type="entry name" value="Ubiquitin-activating_enz"/>
</dbReference>
<dbReference type="Pfam" id="PF14457">
    <property type="entry name" value="Prok-E2_A"/>
    <property type="match status" value="1"/>
</dbReference>
<dbReference type="InterPro" id="IPR032865">
    <property type="entry name" value="Prok-E2_A"/>
</dbReference>
<feature type="domain" description="THIF-type NAD/FAD binding fold" evidence="1">
    <location>
        <begin position="363"/>
        <end position="466"/>
    </location>
</feature>
<dbReference type="InterPro" id="IPR000594">
    <property type="entry name" value="ThiF_NAD_FAD-bd"/>
</dbReference>
<dbReference type="Gene3D" id="3.40.140.10">
    <property type="entry name" value="Cytidine Deaminase, domain 2"/>
    <property type="match status" value="1"/>
</dbReference>
<evidence type="ECO:0000259" key="1">
    <source>
        <dbReference type="Pfam" id="PF00899"/>
    </source>
</evidence>
<evidence type="ECO:0000313" key="4">
    <source>
        <dbReference type="Proteomes" id="UP000284767"/>
    </source>
</evidence>
<dbReference type="Pfam" id="PF00899">
    <property type="entry name" value="ThiF"/>
    <property type="match status" value="1"/>
</dbReference>
<dbReference type="RefSeq" id="WP_086230768.1">
    <property type="nucleotide sequence ID" value="NZ_CP008870.2"/>
</dbReference>
<accession>A0A3E1MEZ6</accession>
<evidence type="ECO:0000313" key="3">
    <source>
        <dbReference type="EMBL" id="RPM16149.1"/>
    </source>
</evidence>
<evidence type="ECO:0000259" key="2">
    <source>
        <dbReference type="Pfam" id="PF14464"/>
    </source>
</evidence>
<sequence>MMDRIADALHQLQRHRGLVRVGEPSVSGELTQIEVDVAVELPSRSRRYGVSETGVRSVETCILVFDNDWPLSAPKPFLRTDFPLSLPHINPHREGELVSPCLFEGALDELLHRFGLDAIIDQLIDWLHKAAAGALLNLEQGWEPTRRDSCPSTIVFSAEKVASAAPADGSILIVPVSYVTIDDGLYAIINTELTAQVDPVFYQDAHNDKLGKWGNGHTAAFIARAPTTDGLHHVIERYQPETVFDLATLLDRAAELGIDRDALAKSLDGFYGHSILDMQQDSRGWVHGLYAVVILTVQRPVSLVGSPGRSIEVLPYVVRYELNAQSLLERSATVHPAFHAHALSPELLARTSGIPAATTSQPLVILGCGSVGSKIAMHLGRAGFGSMAFVDNESMSPHNAARHALIERASVLVPPRKASLMKTAFEELSHLQSRAFDADAVSLLVDPAQFATAVPQDAALIVDATASLKVLAAETQSTALDQSPARLVRITMYGQGRCVAVLLEGLGRDGRVDDLTAFLFECCRFVPELRASIAGDTSEPTRIFVGDNCRSLTMPMSDAVVSRSASLAGLQLERWLIDGLPKEATLCAGISDAEGLGIAWTRTSLGPTTVLDVADDGGWSIRILHPVAQAIHADALRWGALETGGALVGRISFENRTIIIAGLVDAPPDSVREAARFVLGTDGLVQNLRTANSTSLGYLAFIGTWHSHPKGGAHSGIDRHTLRGIAEDAGGLPAVSLVWTPTGLTCAVDRW</sequence>
<organism evidence="3 4">
    <name type="scientific">Pseudomonas aeruginosa</name>
    <dbReference type="NCBI Taxonomy" id="287"/>
    <lineage>
        <taxon>Bacteria</taxon>
        <taxon>Pseudomonadati</taxon>
        <taxon>Pseudomonadota</taxon>
        <taxon>Gammaproteobacteria</taxon>
        <taxon>Pseudomonadales</taxon>
        <taxon>Pseudomonadaceae</taxon>
        <taxon>Pseudomonas</taxon>
    </lineage>
</organism>
<protein>
    <submittedName>
        <fullName evidence="3">Thiamine biosynthesis protein ThiF</fullName>
    </submittedName>
</protein>
<gene>
    <name evidence="3" type="ORF">IPC1295_13415</name>
</gene>
<dbReference type="Proteomes" id="UP000284767">
    <property type="component" value="Unassembled WGS sequence"/>
</dbReference>
<reference evidence="3 4" key="1">
    <citation type="submission" date="2017-08" db="EMBL/GenBank/DDBJ databases">
        <authorList>
            <person name="Feschi L."/>
            <person name="Jeukens J."/>
            <person name="Emond-Rheault J.-G."/>
            <person name="Kukavica-Ibrulj I."/>
            <person name="Boyle B."/>
            <person name="Levesque R.C."/>
        </authorList>
    </citation>
    <scope>NUCLEOTIDE SEQUENCE [LARGE SCALE GENOMIC DNA]</scope>
    <source>
        <strain evidence="3 4">PA-W36</strain>
    </source>
</reference>
<dbReference type="EMBL" id="NSNE01000007">
    <property type="protein sequence ID" value="RPM16149.1"/>
    <property type="molecule type" value="Genomic_DNA"/>
</dbReference>